<evidence type="ECO:0000256" key="1">
    <source>
        <dbReference type="ARBA" id="ARBA00007905"/>
    </source>
</evidence>
<dbReference type="GO" id="GO:0016616">
    <property type="term" value="F:oxidoreductase activity, acting on the CH-OH group of donors, NAD or NADP as acceptor"/>
    <property type="evidence" value="ECO:0007669"/>
    <property type="project" value="UniProtKB-ARBA"/>
</dbReference>
<dbReference type="PANTHER" id="PTHR43827:SF3">
    <property type="entry name" value="NADP-DEPENDENT OXIDOREDUCTASE DOMAIN-CONTAINING PROTEIN"/>
    <property type="match status" value="1"/>
</dbReference>
<feature type="active site" description="Proton donor" evidence="4">
    <location>
        <position position="49"/>
    </location>
</feature>
<evidence type="ECO:0000313" key="8">
    <source>
        <dbReference type="EMBL" id="HIR61375.1"/>
    </source>
</evidence>
<proteinExistence type="inferred from homology"/>
<keyword evidence="2" id="KW-0521">NADP</keyword>
<feature type="site" description="Lowers pKa of active site Tyr" evidence="6">
    <location>
        <position position="74"/>
    </location>
</feature>
<organism evidence="8 9">
    <name type="scientific">Candidatus Faecivivens stercoravium</name>
    <dbReference type="NCBI Taxonomy" id="2840803"/>
    <lineage>
        <taxon>Bacteria</taxon>
        <taxon>Bacillati</taxon>
        <taxon>Bacillota</taxon>
        <taxon>Clostridia</taxon>
        <taxon>Eubacteriales</taxon>
        <taxon>Oscillospiraceae</taxon>
        <taxon>Oscillospiraceae incertae sedis</taxon>
        <taxon>Candidatus Faecivivens</taxon>
    </lineage>
</organism>
<dbReference type="PRINTS" id="PR00069">
    <property type="entry name" value="ALDKETRDTASE"/>
</dbReference>
<dbReference type="InterPro" id="IPR018170">
    <property type="entry name" value="Aldo/ket_reductase_CS"/>
</dbReference>
<dbReference type="PROSITE" id="PS00063">
    <property type="entry name" value="ALDOKETO_REDUCTASE_3"/>
    <property type="match status" value="1"/>
</dbReference>
<reference evidence="8" key="1">
    <citation type="submission" date="2020-10" db="EMBL/GenBank/DDBJ databases">
        <authorList>
            <person name="Gilroy R."/>
        </authorList>
    </citation>
    <scope>NUCLEOTIDE SEQUENCE</scope>
    <source>
        <strain evidence="8">CHK189-12415</strain>
    </source>
</reference>
<feature type="domain" description="NADP-dependent oxidoreductase" evidence="7">
    <location>
        <begin position="24"/>
        <end position="258"/>
    </location>
</feature>
<reference evidence="8" key="2">
    <citation type="journal article" date="2021" name="PeerJ">
        <title>Extensive microbial diversity within the chicken gut microbiome revealed by metagenomics and culture.</title>
        <authorList>
            <person name="Gilroy R."/>
            <person name="Ravi A."/>
            <person name="Getino M."/>
            <person name="Pursley I."/>
            <person name="Horton D.L."/>
            <person name="Alikhan N.F."/>
            <person name="Baker D."/>
            <person name="Gharbi K."/>
            <person name="Hall N."/>
            <person name="Watson M."/>
            <person name="Adriaenssens E.M."/>
            <person name="Foster-Nyarko E."/>
            <person name="Jarju S."/>
            <person name="Secka A."/>
            <person name="Antonio M."/>
            <person name="Oren A."/>
            <person name="Chaudhuri R.R."/>
            <person name="La Ragione R."/>
            <person name="Hildebrand F."/>
            <person name="Pallen M.J."/>
        </authorList>
    </citation>
    <scope>NUCLEOTIDE SEQUENCE</scope>
    <source>
        <strain evidence="8">CHK189-12415</strain>
    </source>
</reference>
<dbReference type="Proteomes" id="UP000824241">
    <property type="component" value="Unassembled WGS sequence"/>
</dbReference>
<keyword evidence="3" id="KW-0560">Oxidoreductase</keyword>
<dbReference type="InterPro" id="IPR023210">
    <property type="entry name" value="NADP_OxRdtase_dom"/>
</dbReference>
<name>A0A9D1J5B4_9FIRM</name>
<evidence type="ECO:0000256" key="5">
    <source>
        <dbReference type="PIRSR" id="PIRSR000097-2"/>
    </source>
</evidence>
<evidence type="ECO:0000256" key="2">
    <source>
        <dbReference type="ARBA" id="ARBA00022857"/>
    </source>
</evidence>
<dbReference type="CDD" id="cd19133">
    <property type="entry name" value="AKR_AKR5F1"/>
    <property type="match status" value="1"/>
</dbReference>
<dbReference type="PROSITE" id="PS00062">
    <property type="entry name" value="ALDOKETO_REDUCTASE_2"/>
    <property type="match status" value="1"/>
</dbReference>
<dbReference type="FunFam" id="3.20.20.100:FF:000015">
    <property type="entry name" value="Oxidoreductase, aldo/keto reductase family"/>
    <property type="match status" value="1"/>
</dbReference>
<dbReference type="Pfam" id="PF00248">
    <property type="entry name" value="Aldo_ket_red"/>
    <property type="match status" value="1"/>
</dbReference>
<dbReference type="InterPro" id="IPR020471">
    <property type="entry name" value="AKR"/>
</dbReference>
<dbReference type="PIRSF" id="PIRSF000097">
    <property type="entry name" value="AKR"/>
    <property type="match status" value="1"/>
</dbReference>
<dbReference type="AlphaFoldDB" id="A0A9D1J5B4"/>
<comment type="caution">
    <text evidence="8">The sequence shown here is derived from an EMBL/GenBank/DDBJ whole genome shotgun (WGS) entry which is preliminary data.</text>
</comment>
<evidence type="ECO:0000313" key="9">
    <source>
        <dbReference type="Proteomes" id="UP000824241"/>
    </source>
</evidence>
<evidence type="ECO:0000256" key="6">
    <source>
        <dbReference type="PIRSR" id="PIRSR000097-3"/>
    </source>
</evidence>
<dbReference type="Gene3D" id="3.20.20.100">
    <property type="entry name" value="NADP-dependent oxidoreductase domain"/>
    <property type="match status" value="1"/>
</dbReference>
<dbReference type="InterPro" id="IPR036812">
    <property type="entry name" value="NAD(P)_OxRdtase_dom_sf"/>
</dbReference>
<comment type="similarity">
    <text evidence="1">Belongs to the aldo/keto reductase family.</text>
</comment>
<gene>
    <name evidence="8" type="ORF">IAB37_07385</name>
</gene>
<dbReference type="SUPFAM" id="SSF51430">
    <property type="entry name" value="NAD(P)-linked oxidoreductase"/>
    <property type="match status" value="1"/>
</dbReference>
<evidence type="ECO:0000256" key="4">
    <source>
        <dbReference type="PIRSR" id="PIRSR000097-1"/>
    </source>
</evidence>
<sequence length="283" mass="31747">MEYAVLNNGVKMPMEGFGVFQIPDPAECEQAVLDAVASGYRMIDTAASYMNEEAVGKAIANCGVPREELFITTKLWVQDASYEGAKAAIDRSLKNLGLQYLDLYLIHQAMGDYAGAYRAMEEAYQEGKIRAIGVCNFYPHRLADFCETVDVIPAVNQVELHPFFQQPEALAVMKEYGIQPEAWGPFAEGKHGIFTHPVLTAIGQKYGKSAAQVALRWNVDRGVAVIPKSVHKERMEQNLDIWDFRLSEEDMAEIAKLDIGHSEIIDHTSVKLMQMLHRRKIHD</sequence>
<feature type="binding site" evidence="5">
    <location>
        <position position="107"/>
    </location>
    <ligand>
        <name>substrate</name>
    </ligand>
</feature>
<dbReference type="PANTHER" id="PTHR43827">
    <property type="entry name" value="2,5-DIKETO-D-GLUCONIC ACID REDUCTASE"/>
    <property type="match status" value="1"/>
</dbReference>
<protein>
    <submittedName>
        <fullName evidence="8">Aldo/keto reductase</fullName>
    </submittedName>
</protein>
<accession>A0A9D1J5B4</accession>
<evidence type="ECO:0000259" key="7">
    <source>
        <dbReference type="Pfam" id="PF00248"/>
    </source>
</evidence>
<evidence type="ECO:0000256" key="3">
    <source>
        <dbReference type="ARBA" id="ARBA00023002"/>
    </source>
</evidence>
<dbReference type="EMBL" id="DVHA01000236">
    <property type="protein sequence ID" value="HIR61375.1"/>
    <property type="molecule type" value="Genomic_DNA"/>
</dbReference>